<sequence>MAEEALNLTLLLACGCARTTLAPLNLSFLLRLVTIRDTISDNHARKRSVFMSSEDGHTPDRRNPDAIASSRWVKPRSGVKRAACRHRQRSWVVTQRQLSVLETSGDSSGVANIDNKQVVDRDNQQYDALGPLVAPAPLPLCSGPWPKGCAVGVRLTPVFLFNRPTAEAHPPTIFSYQAKEHGTRASDDGPTRLGGCDNVRGLTCPAALLQRKVFN</sequence>
<dbReference type="Proteomes" id="UP000299102">
    <property type="component" value="Unassembled WGS sequence"/>
</dbReference>
<evidence type="ECO:0000313" key="1">
    <source>
        <dbReference type="EMBL" id="GBP64166.1"/>
    </source>
</evidence>
<evidence type="ECO:0000313" key="2">
    <source>
        <dbReference type="Proteomes" id="UP000299102"/>
    </source>
</evidence>
<comment type="caution">
    <text evidence="1">The sequence shown here is derived from an EMBL/GenBank/DDBJ whole genome shotgun (WGS) entry which is preliminary data.</text>
</comment>
<dbReference type="EMBL" id="BGZK01000890">
    <property type="protein sequence ID" value="GBP64166.1"/>
    <property type="molecule type" value="Genomic_DNA"/>
</dbReference>
<dbReference type="AlphaFoldDB" id="A0A4C1XJR1"/>
<name>A0A4C1XJR1_EUMVA</name>
<reference evidence="1 2" key="1">
    <citation type="journal article" date="2019" name="Commun. Biol.">
        <title>The bagworm genome reveals a unique fibroin gene that provides high tensile strength.</title>
        <authorList>
            <person name="Kono N."/>
            <person name="Nakamura H."/>
            <person name="Ohtoshi R."/>
            <person name="Tomita M."/>
            <person name="Numata K."/>
            <person name="Arakawa K."/>
        </authorList>
    </citation>
    <scope>NUCLEOTIDE SEQUENCE [LARGE SCALE GENOMIC DNA]</scope>
</reference>
<keyword evidence="2" id="KW-1185">Reference proteome</keyword>
<organism evidence="1 2">
    <name type="scientific">Eumeta variegata</name>
    <name type="common">Bagworm moth</name>
    <name type="synonym">Eumeta japonica</name>
    <dbReference type="NCBI Taxonomy" id="151549"/>
    <lineage>
        <taxon>Eukaryota</taxon>
        <taxon>Metazoa</taxon>
        <taxon>Ecdysozoa</taxon>
        <taxon>Arthropoda</taxon>
        <taxon>Hexapoda</taxon>
        <taxon>Insecta</taxon>
        <taxon>Pterygota</taxon>
        <taxon>Neoptera</taxon>
        <taxon>Endopterygota</taxon>
        <taxon>Lepidoptera</taxon>
        <taxon>Glossata</taxon>
        <taxon>Ditrysia</taxon>
        <taxon>Tineoidea</taxon>
        <taxon>Psychidae</taxon>
        <taxon>Oiketicinae</taxon>
        <taxon>Eumeta</taxon>
    </lineage>
</organism>
<accession>A0A4C1XJR1</accession>
<gene>
    <name evidence="1" type="ORF">EVAR_35555_1</name>
</gene>
<proteinExistence type="predicted"/>
<protein>
    <submittedName>
        <fullName evidence="1">Uncharacterized protein</fullName>
    </submittedName>
</protein>